<organism evidence="16 17">
    <name type="scientific">Yersinia pestis bv. Antiqua (strain Antiqua)</name>
    <dbReference type="NCBI Taxonomy" id="360102"/>
    <lineage>
        <taxon>Bacteria</taxon>
        <taxon>Pseudomonadati</taxon>
        <taxon>Pseudomonadota</taxon>
        <taxon>Gammaproteobacteria</taxon>
        <taxon>Enterobacterales</taxon>
        <taxon>Yersiniaceae</taxon>
        <taxon>Yersinia</taxon>
    </lineage>
</organism>
<evidence type="ECO:0000256" key="5">
    <source>
        <dbReference type="ARBA" id="ARBA00022692"/>
    </source>
</evidence>
<feature type="chain" id="PRO_5010416338" evidence="13">
    <location>
        <begin position="22"/>
        <end position="690"/>
    </location>
</feature>
<dbReference type="PATRIC" id="fig|360102.15.peg.2097"/>
<gene>
    <name evidence="16" type="ordered locus">YPA_3368</name>
</gene>
<evidence type="ECO:0000256" key="10">
    <source>
        <dbReference type="ARBA" id="ARBA00023237"/>
    </source>
</evidence>
<dbReference type="GO" id="GO:0006826">
    <property type="term" value="P:iron ion transport"/>
    <property type="evidence" value="ECO:0007669"/>
    <property type="project" value="UniProtKB-KW"/>
</dbReference>
<reference evidence="16 17" key="1">
    <citation type="journal article" date="2006" name="J. Bacteriol.">
        <title>Complete genome sequence of Yersinia pestis strains Antiqua and Nepal516: evidence of gene reduction in an emerging pathogen.</title>
        <authorList>
            <person name="Chain P.S."/>
            <person name="Hu P."/>
            <person name="Malfatti S.A."/>
            <person name="Radnedge L."/>
            <person name="Larimer F."/>
            <person name="Vergez L.M."/>
            <person name="Worsham P."/>
            <person name="Chu M.C."/>
            <person name="Andersen G.L."/>
        </authorList>
    </citation>
    <scope>NUCLEOTIDE SEQUENCE [LARGE SCALE GENOMIC DNA]</scope>
    <source>
        <strain evidence="16 17">Antiqua</strain>
    </source>
</reference>
<keyword evidence="6" id="KW-0408">Iron</keyword>
<dbReference type="CDD" id="cd01347">
    <property type="entry name" value="ligand_gated_channel"/>
    <property type="match status" value="1"/>
</dbReference>
<dbReference type="Pfam" id="PF00593">
    <property type="entry name" value="TonB_dep_Rec_b-barrel"/>
    <property type="match status" value="1"/>
</dbReference>
<name>A0A0E1NTJ1_YERPA</name>
<keyword evidence="8 12" id="KW-0798">TonB box</keyword>
<evidence type="ECO:0000256" key="3">
    <source>
        <dbReference type="ARBA" id="ARBA00022452"/>
    </source>
</evidence>
<evidence type="ECO:0000313" key="16">
    <source>
        <dbReference type="EMBL" id="ABG15330.1"/>
    </source>
</evidence>
<keyword evidence="4" id="KW-0410">Iron transport</keyword>
<feature type="signal peptide" evidence="13">
    <location>
        <begin position="1"/>
        <end position="21"/>
    </location>
</feature>
<dbReference type="Pfam" id="PF07715">
    <property type="entry name" value="Plug"/>
    <property type="match status" value="1"/>
</dbReference>
<evidence type="ECO:0000256" key="11">
    <source>
        <dbReference type="PROSITE-ProRule" id="PRU01360"/>
    </source>
</evidence>
<protein>
    <submittedName>
        <fullName evidence="16">Putative TonB-dependent outer membrane receptor</fullName>
    </submittedName>
</protein>
<proteinExistence type="inferred from homology"/>
<dbReference type="GO" id="GO:0009279">
    <property type="term" value="C:cell outer membrane"/>
    <property type="evidence" value="ECO:0007669"/>
    <property type="project" value="UniProtKB-SubCell"/>
</dbReference>
<comment type="subcellular location">
    <subcellularLocation>
        <location evidence="1 11">Cell outer membrane</location>
        <topology evidence="1 11">Multi-pass membrane protein</topology>
    </subcellularLocation>
</comment>
<keyword evidence="2 11" id="KW-0813">Transport</keyword>
<dbReference type="SUPFAM" id="SSF56935">
    <property type="entry name" value="Porins"/>
    <property type="match status" value="1"/>
</dbReference>
<keyword evidence="13" id="KW-0732">Signal</keyword>
<dbReference type="HOGENOM" id="CLU_008287_15_2_6"/>
<dbReference type="PANTHER" id="PTHR32552">
    <property type="entry name" value="FERRICHROME IRON RECEPTOR-RELATED"/>
    <property type="match status" value="1"/>
</dbReference>
<dbReference type="InterPro" id="IPR039426">
    <property type="entry name" value="TonB-dep_rcpt-like"/>
</dbReference>
<dbReference type="KEGG" id="ypa:YPA_3368"/>
<keyword evidence="3 11" id="KW-1134">Transmembrane beta strand</keyword>
<keyword evidence="9 11" id="KW-0472">Membrane</keyword>
<dbReference type="GeneID" id="57977551"/>
<sequence precursor="true">MMVFYRKFFTVTVLISLPCLAWSQSHNNSKDELDTITVVAQKINQQQQKTPISISVLTGFDLERENIENIYESIMRIPNVYMVKAGNPSDAGFFTMRGTTPGMEGIQSVGFFIDGVYANTFDTELLDVDRIEVLRGPQATLYGRNTESGVINVITKDPEFSPEYKIGLSYGNYNRTQVTTVLGGSINDSEQFSYRAALKYLYGNGYFKRDYDGKNNVDNLNDFSGRFKLRWQPMDDGWDVMTTFDIQNRRNGNTSFTALDKIKSGQKYVDSNYIGKSDVDAYKGQVNAVYTFDDIDFTSVSAYVDERKVDNQDLDFTRLSISELLMNRKTKQFSQEFRLNSKYSGPFNWLIGSYYFYQDDENEIDFRYLPYNLAQLRKSDIKTNNYAVFGNVNYYLLNDVELVAGARYDYEKKKLNFLMDNGFNPYQPYSHDNNSNSFGAFLPKVGLNYYITGDAMLYTSIARGYKSGGFNTLGPQSSRAYNAEYMTTYEAGVKTEWFDRTVRWNTSLFWNDMKDQQVEVAYYPISYSVNSGKSLSRGLESELAWRITRGLTVSANVGYTDAYFKNFPTEIKVDNNYIPVNYKGNRPANSPGYTYSIGADYNFLNGYFVNATYNVKGSTYLDNANSKKQPAYGLLDLTAGYENKDYGVNVWIKNILDETYVTRAFKMDDGIWYGRAGEPINFGVNFNVKF</sequence>
<dbReference type="Gene3D" id="2.40.170.20">
    <property type="entry name" value="TonB-dependent receptor, beta-barrel domain"/>
    <property type="match status" value="1"/>
</dbReference>
<dbReference type="InterPro" id="IPR036942">
    <property type="entry name" value="Beta-barrel_TonB_sf"/>
</dbReference>
<keyword evidence="7" id="KW-0406">Ion transport</keyword>
<feature type="domain" description="TonB-dependent receptor-like beta-barrel" evidence="14">
    <location>
        <begin position="215"/>
        <end position="655"/>
    </location>
</feature>
<dbReference type="PANTHER" id="PTHR32552:SF81">
    <property type="entry name" value="TONB-DEPENDENT OUTER MEMBRANE RECEPTOR"/>
    <property type="match status" value="1"/>
</dbReference>
<evidence type="ECO:0000256" key="2">
    <source>
        <dbReference type="ARBA" id="ARBA00022448"/>
    </source>
</evidence>
<keyword evidence="10 11" id="KW-0998">Cell outer membrane</keyword>
<keyword evidence="5 11" id="KW-0812">Transmembrane</keyword>
<evidence type="ECO:0000256" key="1">
    <source>
        <dbReference type="ARBA" id="ARBA00004571"/>
    </source>
</evidence>
<evidence type="ECO:0000256" key="4">
    <source>
        <dbReference type="ARBA" id="ARBA00022496"/>
    </source>
</evidence>
<dbReference type="RefSeq" id="WP_002211632.1">
    <property type="nucleotide sequence ID" value="NC_008150.1"/>
</dbReference>
<dbReference type="PROSITE" id="PS52016">
    <property type="entry name" value="TONB_DEPENDENT_REC_3"/>
    <property type="match status" value="1"/>
</dbReference>
<evidence type="ECO:0000259" key="14">
    <source>
        <dbReference type="Pfam" id="PF00593"/>
    </source>
</evidence>
<evidence type="ECO:0000256" key="6">
    <source>
        <dbReference type="ARBA" id="ARBA00023004"/>
    </source>
</evidence>
<accession>A0A0E1NTJ1</accession>
<evidence type="ECO:0000256" key="9">
    <source>
        <dbReference type="ARBA" id="ARBA00023136"/>
    </source>
</evidence>
<feature type="domain" description="TonB-dependent receptor plug" evidence="15">
    <location>
        <begin position="47"/>
        <end position="150"/>
    </location>
</feature>
<evidence type="ECO:0000256" key="12">
    <source>
        <dbReference type="RuleBase" id="RU003357"/>
    </source>
</evidence>
<evidence type="ECO:0000313" key="17">
    <source>
        <dbReference type="Proteomes" id="UP000001971"/>
    </source>
</evidence>
<dbReference type="InterPro" id="IPR000531">
    <property type="entry name" value="Beta-barrel_TonB"/>
</dbReference>
<dbReference type="Proteomes" id="UP000001971">
    <property type="component" value="Chromosome"/>
</dbReference>
<comment type="similarity">
    <text evidence="11 12">Belongs to the TonB-dependent receptor family.</text>
</comment>
<dbReference type="InterPro" id="IPR012910">
    <property type="entry name" value="Plug_dom"/>
</dbReference>
<dbReference type="AlphaFoldDB" id="A0A0E1NTJ1"/>
<keyword evidence="16" id="KW-0675">Receptor</keyword>
<evidence type="ECO:0000259" key="15">
    <source>
        <dbReference type="Pfam" id="PF07715"/>
    </source>
</evidence>
<evidence type="ECO:0000256" key="13">
    <source>
        <dbReference type="SAM" id="SignalP"/>
    </source>
</evidence>
<evidence type="ECO:0000256" key="8">
    <source>
        <dbReference type="ARBA" id="ARBA00023077"/>
    </source>
</evidence>
<evidence type="ECO:0000256" key="7">
    <source>
        <dbReference type="ARBA" id="ARBA00023065"/>
    </source>
</evidence>
<dbReference type="EMBL" id="CP000308">
    <property type="protein sequence ID" value="ABG15330.1"/>
    <property type="molecule type" value="Genomic_DNA"/>
</dbReference>